<reference evidence="2" key="1">
    <citation type="submission" date="2020-01" db="EMBL/GenBank/DDBJ databases">
        <title>Identification and distribution of gene clusters putatively required for synthesis of sphingolipid metabolism inhibitors in phylogenetically diverse species of the filamentous fungus Fusarium.</title>
        <authorList>
            <person name="Kim H.-S."/>
            <person name="Busman M."/>
            <person name="Brown D.W."/>
            <person name="Divon H."/>
            <person name="Uhlig S."/>
            <person name="Proctor R.H."/>
        </authorList>
    </citation>
    <scope>NUCLEOTIDE SEQUENCE</scope>
    <source>
        <strain evidence="2">NRRL 31653</strain>
    </source>
</reference>
<protein>
    <submittedName>
        <fullName evidence="2">F-box domain containing</fullName>
    </submittedName>
</protein>
<keyword evidence="3" id="KW-1185">Reference proteome</keyword>
<dbReference type="EMBL" id="LUFC02000127">
    <property type="protein sequence ID" value="KAF4501427.1"/>
    <property type="molecule type" value="Genomic_DNA"/>
</dbReference>
<evidence type="ECO:0000259" key="1">
    <source>
        <dbReference type="PROSITE" id="PS50181"/>
    </source>
</evidence>
<accession>A0A9P5EH17</accession>
<dbReference type="PROSITE" id="PS50181">
    <property type="entry name" value="FBOX"/>
    <property type="match status" value="1"/>
</dbReference>
<feature type="domain" description="F-box" evidence="1">
    <location>
        <begin position="7"/>
        <end position="51"/>
    </location>
</feature>
<gene>
    <name evidence="2" type="ORF">FAGAP_2366</name>
</gene>
<organism evidence="2 3">
    <name type="scientific">Fusarium agapanthi</name>
    <dbReference type="NCBI Taxonomy" id="1803897"/>
    <lineage>
        <taxon>Eukaryota</taxon>
        <taxon>Fungi</taxon>
        <taxon>Dikarya</taxon>
        <taxon>Ascomycota</taxon>
        <taxon>Pezizomycotina</taxon>
        <taxon>Sordariomycetes</taxon>
        <taxon>Hypocreomycetidae</taxon>
        <taxon>Hypocreales</taxon>
        <taxon>Nectriaceae</taxon>
        <taxon>Fusarium</taxon>
        <taxon>Fusarium fujikuroi species complex</taxon>
    </lineage>
</organism>
<dbReference type="OrthoDB" id="3766406at2759"/>
<evidence type="ECO:0000313" key="3">
    <source>
        <dbReference type="Proteomes" id="UP000737391"/>
    </source>
</evidence>
<sequence length="114" mass="12855">MSTNSGDRSLLGLPADVLMYILDHTALCDLYWPSHACKTMRRLAKRDFRTMVNTNAEDKAKFLLGLAYVLPGHYFCGNCCQLHECLLTAGMIRSTIGAFVRPVMTYNTSTFNWP</sequence>
<dbReference type="Pfam" id="PF00646">
    <property type="entry name" value="F-box"/>
    <property type="match status" value="1"/>
</dbReference>
<dbReference type="Proteomes" id="UP000737391">
    <property type="component" value="Unassembled WGS sequence"/>
</dbReference>
<dbReference type="InterPro" id="IPR036047">
    <property type="entry name" value="F-box-like_dom_sf"/>
</dbReference>
<proteinExistence type="predicted"/>
<comment type="caution">
    <text evidence="2">The sequence shown here is derived from an EMBL/GenBank/DDBJ whole genome shotgun (WGS) entry which is preliminary data.</text>
</comment>
<dbReference type="AlphaFoldDB" id="A0A9P5EH17"/>
<name>A0A9P5EH17_9HYPO</name>
<dbReference type="SUPFAM" id="SSF81383">
    <property type="entry name" value="F-box domain"/>
    <property type="match status" value="1"/>
</dbReference>
<evidence type="ECO:0000313" key="2">
    <source>
        <dbReference type="EMBL" id="KAF4501427.1"/>
    </source>
</evidence>
<dbReference type="InterPro" id="IPR001810">
    <property type="entry name" value="F-box_dom"/>
</dbReference>